<evidence type="ECO:0000313" key="5">
    <source>
        <dbReference type="Proteomes" id="UP000178622"/>
    </source>
</evidence>
<dbReference type="OrthoDB" id="9805159at2"/>
<dbReference type="Pfam" id="PF02903">
    <property type="entry name" value="Alpha-amylase_N"/>
    <property type="match status" value="1"/>
</dbReference>
<dbReference type="SMART" id="SM00642">
    <property type="entry name" value="Aamy"/>
    <property type="match status" value="1"/>
</dbReference>
<comment type="caution">
    <text evidence="4">The sequence shown here is derived from an EMBL/GenBank/DDBJ whole genome shotgun (WGS) entry which is preliminary data.</text>
</comment>
<gene>
    <name evidence="4" type="ORF">BG261_04010</name>
</gene>
<dbReference type="Proteomes" id="UP000178622">
    <property type="component" value="Unassembled WGS sequence"/>
</dbReference>
<dbReference type="GO" id="GO:0005975">
    <property type="term" value="P:carbohydrate metabolic process"/>
    <property type="evidence" value="ECO:0007669"/>
    <property type="project" value="InterPro"/>
</dbReference>
<evidence type="ECO:0000313" key="4">
    <source>
        <dbReference type="EMBL" id="OFI49243.1"/>
    </source>
</evidence>
<proteinExistence type="predicted"/>
<accession>A0A1E8GNN9</accession>
<dbReference type="Gene3D" id="3.90.400.10">
    <property type="entry name" value="Oligo-1,6-glucosidase, Domain 2"/>
    <property type="match status" value="1"/>
</dbReference>
<dbReference type="PANTHER" id="PTHR10357">
    <property type="entry name" value="ALPHA-AMYLASE FAMILY MEMBER"/>
    <property type="match status" value="1"/>
</dbReference>
<dbReference type="STRING" id="1859473.BG261_04010"/>
<dbReference type="CDD" id="cd11338">
    <property type="entry name" value="AmyAc_CMD"/>
    <property type="match status" value="1"/>
</dbReference>
<dbReference type="InterPro" id="IPR004185">
    <property type="entry name" value="Glyco_hydro_13_lg-like_dom"/>
</dbReference>
<dbReference type="Gene3D" id="3.20.20.80">
    <property type="entry name" value="Glycosidases"/>
    <property type="match status" value="1"/>
</dbReference>
<dbReference type="Pfam" id="PF00128">
    <property type="entry name" value="Alpha-amylase"/>
    <property type="match status" value="1"/>
</dbReference>
<reference evidence="5" key="1">
    <citation type="submission" date="2016-09" db="EMBL/GenBank/DDBJ databases">
        <title>Draft genome sequence of a novel species of the family Streptococcaceae isolated from flowers.</title>
        <authorList>
            <person name="Chuah L.-O."/>
            <person name="Yap K.-P."/>
            <person name="Thong K.L."/>
            <person name="Liong M.T."/>
            <person name="Ahmad R."/>
            <person name="Rusul G."/>
        </authorList>
    </citation>
    <scope>NUCLEOTIDE SEQUENCE [LARGE SCALE GENOMIC DNA]</scope>
    <source>
        <strain evidence="5">DF1</strain>
    </source>
</reference>
<evidence type="ECO:0000256" key="2">
    <source>
        <dbReference type="ARBA" id="ARBA00023295"/>
    </source>
</evidence>
<feature type="domain" description="Glycosyl hydrolase family 13 catalytic" evidence="3">
    <location>
        <begin position="142"/>
        <end position="509"/>
    </location>
</feature>
<keyword evidence="5" id="KW-1185">Reference proteome</keyword>
<dbReference type="AlphaFoldDB" id="A0A1E8GNN9"/>
<protein>
    <submittedName>
        <fullName evidence="4">Alpha-glycosidase</fullName>
    </submittedName>
</protein>
<evidence type="ECO:0000256" key="1">
    <source>
        <dbReference type="ARBA" id="ARBA00022801"/>
    </source>
</evidence>
<dbReference type="PANTHER" id="PTHR10357:SF210">
    <property type="entry name" value="MALTODEXTRIN GLUCOSIDASE"/>
    <property type="match status" value="1"/>
</dbReference>
<dbReference type="InterPro" id="IPR013783">
    <property type="entry name" value="Ig-like_fold"/>
</dbReference>
<dbReference type="RefSeq" id="WP_070792306.1">
    <property type="nucleotide sequence ID" value="NZ_MKIR01000020.1"/>
</dbReference>
<keyword evidence="1" id="KW-0378">Hydrolase</keyword>
<dbReference type="SUPFAM" id="SSF51445">
    <property type="entry name" value="(Trans)glycosidases"/>
    <property type="match status" value="1"/>
</dbReference>
<dbReference type="Gene3D" id="2.60.40.10">
    <property type="entry name" value="Immunoglobulins"/>
    <property type="match status" value="1"/>
</dbReference>
<dbReference type="GO" id="GO:0004553">
    <property type="term" value="F:hydrolase activity, hydrolyzing O-glycosyl compounds"/>
    <property type="evidence" value="ECO:0007669"/>
    <property type="project" value="InterPro"/>
</dbReference>
<dbReference type="InterPro" id="IPR045857">
    <property type="entry name" value="O16G_dom_2"/>
</dbReference>
<evidence type="ECO:0000259" key="3">
    <source>
        <dbReference type="SMART" id="SM00642"/>
    </source>
</evidence>
<dbReference type="CDD" id="cd02857">
    <property type="entry name" value="E_set_CDase_PDE_N"/>
    <property type="match status" value="1"/>
</dbReference>
<dbReference type="InterPro" id="IPR017853">
    <property type="entry name" value="GH"/>
</dbReference>
<organism evidence="4 5">
    <name type="scientific">Floricoccus tropicus</name>
    <dbReference type="NCBI Taxonomy" id="1859473"/>
    <lineage>
        <taxon>Bacteria</taxon>
        <taxon>Bacillati</taxon>
        <taxon>Bacillota</taxon>
        <taxon>Bacilli</taxon>
        <taxon>Lactobacillales</taxon>
        <taxon>Streptococcaceae</taxon>
        <taxon>Floricoccus</taxon>
    </lineage>
</organism>
<keyword evidence="2 4" id="KW-0326">Glycosidase</keyword>
<dbReference type="InterPro" id="IPR014756">
    <property type="entry name" value="Ig_E-set"/>
</dbReference>
<dbReference type="EMBL" id="MKIR01000020">
    <property type="protein sequence ID" value="OFI49243.1"/>
    <property type="molecule type" value="Genomic_DNA"/>
</dbReference>
<dbReference type="SUPFAM" id="SSF81296">
    <property type="entry name" value="E set domains"/>
    <property type="match status" value="1"/>
</dbReference>
<sequence length="581" mass="68698">MNTGAIYHRPESEFGYLYTKDTMHIRLQVAKNDVLKVELLAGDPYLLDTERWFEQPYEMDFKLQTELFDYYNIEISAKYKRLSYMFKVTGLDGSEILYTDQGIFPAEETYYLMPNNYFRMPYFHEIDRFKAPDWVKQTVWYQIFPERFANGDQSNDPEGVKEWNPNEVPDRQDFYGGDLQGVIDHLDHLQDLGINGIYFCPIFKANSNHKYDTEDYLHIDPSFGDKEIFKKLVDECHSRGIKVMLDAVFNHMGDTSPQWQDVVKNGKNSRYADWFQINEFPVSYTETNDFEFTHDATYDTFAFTPHMPKLNTANPEVQDFLLNIAEYWIKEFDIDAWRLDVANEVDHNFWKRFRRRCDRVKKDFYILGEIWHSSQSWLQGDEFTAVMNYAYTDAIIGYFVHKNITLDKMVSVINSQLMKYRRQTNQMMFNILDSHDTPRILTVAQDDKNLVKQTMAFTYIQPGVPCLYYGDEYGVTGSMDPDCRRCMPWGIEDQDQDMYTFVKNLIKIRRDHDMELSESDLIWELVDQENGVLELQRGNLKAFFNAGMKAVEFNKNKNILLSNLVNENIVEPKGFIIYLED</sequence>
<name>A0A1E8GNN9_9LACT</name>
<dbReference type="InterPro" id="IPR006047">
    <property type="entry name" value="GH13_cat_dom"/>
</dbReference>